<dbReference type="InterPro" id="IPR004046">
    <property type="entry name" value="GST_C"/>
</dbReference>
<dbReference type="GO" id="GO:0004364">
    <property type="term" value="F:glutathione transferase activity"/>
    <property type="evidence" value="ECO:0007669"/>
    <property type="project" value="UniProtKB-EC"/>
</dbReference>
<comment type="similarity">
    <text evidence="6">Belongs to the GST superfamily. Mu family.</text>
</comment>
<comment type="subunit">
    <text evidence="8">Homodimer.</text>
</comment>
<dbReference type="SUPFAM" id="SSF52833">
    <property type="entry name" value="Thioredoxin-like"/>
    <property type="match status" value="1"/>
</dbReference>
<comment type="caution">
    <text evidence="14">The sequence shown here is derived from an EMBL/GenBank/DDBJ whole genome shotgun (WGS) entry which is preliminary data.</text>
</comment>
<protein>
    <recommendedName>
        <fullName evidence="9">maleylacetoacetate isomerase</fullName>
        <ecNumber evidence="9">5.2.1.2</ecNumber>
    </recommendedName>
</protein>
<keyword evidence="15" id="KW-1185">Reference proteome</keyword>
<dbReference type="InterPro" id="IPR005955">
    <property type="entry name" value="GST_Zeta"/>
</dbReference>
<dbReference type="GO" id="GO:0016034">
    <property type="term" value="F:maleylacetoacetate isomerase activity"/>
    <property type="evidence" value="ECO:0007669"/>
    <property type="project" value="UniProtKB-EC"/>
</dbReference>
<dbReference type="PANTHER" id="PTHR42673">
    <property type="entry name" value="MALEYLACETOACETATE ISOMERASE"/>
    <property type="match status" value="1"/>
</dbReference>
<dbReference type="NCBIfam" id="TIGR01262">
    <property type="entry name" value="maiA"/>
    <property type="match status" value="1"/>
</dbReference>
<dbReference type="Pfam" id="PF00043">
    <property type="entry name" value="GST_C"/>
    <property type="match status" value="1"/>
</dbReference>
<comment type="cofactor">
    <cofactor evidence="2">
        <name>glutathione</name>
        <dbReference type="ChEBI" id="CHEBI:57925"/>
    </cofactor>
</comment>
<dbReference type="GO" id="GO:0006572">
    <property type="term" value="P:L-tyrosine catabolic process"/>
    <property type="evidence" value="ECO:0007669"/>
    <property type="project" value="UniProtKB-KW"/>
</dbReference>
<dbReference type="Pfam" id="PF13409">
    <property type="entry name" value="GST_N_2"/>
    <property type="match status" value="1"/>
</dbReference>
<dbReference type="InterPro" id="IPR040079">
    <property type="entry name" value="Glutathione_S-Trfase"/>
</dbReference>
<keyword evidence="10" id="KW-0828">Tyrosine catabolism</keyword>
<keyword evidence="11" id="KW-0585">Phenylalanine catabolism</keyword>
<evidence type="ECO:0000256" key="1">
    <source>
        <dbReference type="ARBA" id="ARBA00001622"/>
    </source>
</evidence>
<evidence type="ECO:0000256" key="10">
    <source>
        <dbReference type="ARBA" id="ARBA00022878"/>
    </source>
</evidence>
<dbReference type="OrthoDB" id="202840at2759"/>
<evidence type="ECO:0000256" key="2">
    <source>
        <dbReference type="ARBA" id="ARBA00001955"/>
    </source>
</evidence>
<dbReference type="InterPro" id="IPR004045">
    <property type="entry name" value="Glutathione_S-Trfase_N"/>
</dbReference>
<accession>A0A8T0DXB3</accession>
<evidence type="ECO:0000256" key="5">
    <source>
        <dbReference type="ARBA" id="ARBA00004671"/>
    </source>
</evidence>
<evidence type="ECO:0000256" key="7">
    <source>
        <dbReference type="ARBA" id="ARBA00010007"/>
    </source>
</evidence>
<evidence type="ECO:0000259" key="12">
    <source>
        <dbReference type="PROSITE" id="PS50404"/>
    </source>
</evidence>
<evidence type="ECO:0000256" key="4">
    <source>
        <dbReference type="ARBA" id="ARBA00003701"/>
    </source>
</evidence>
<dbReference type="Gene3D" id="3.40.30.10">
    <property type="entry name" value="Glutaredoxin"/>
    <property type="match status" value="1"/>
</dbReference>
<dbReference type="GO" id="GO:0005739">
    <property type="term" value="C:mitochondrion"/>
    <property type="evidence" value="ECO:0007669"/>
    <property type="project" value="TreeGrafter"/>
</dbReference>
<evidence type="ECO:0000256" key="11">
    <source>
        <dbReference type="ARBA" id="ARBA00023232"/>
    </source>
</evidence>
<dbReference type="CDD" id="cd03191">
    <property type="entry name" value="GST_C_Zeta"/>
    <property type="match status" value="1"/>
</dbReference>
<dbReference type="InterPro" id="IPR034333">
    <property type="entry name" value="GST_Zeta_N"/>
</dbReference>
<comment type="function">
    <text evidence="4">Conjugation of reduced glutathione to a wide number of exogenous and endogenous hydrophobic electrophiles.</text>
</comment>
<dbReference type="EMBL" id="JTDF01000129">
    <property type="protein sequence ID" value="KAF8572220.1"/>
    <property type="molecule type" value="Genomic_DNA"/>
</dbReference>
<dbReference type="InterPro" id="IPR036249">
    <property type="entry name" value="Thioredoxin-like_sf"/>
</dbReference>
<dbReference type="Proteomes" id="UP000699462">
    <property type="component" value="Unassembled WGS sequence"/>
</dbReference>
<reference evidence="14 15" key="1">
    <citation type="submission" date="2019-07" db="EMBL/GenBank/DDBJ databases">
        <title>Annotation for the trematode Paragonimus westermani.</title>
        <authorList>
            <person name="Choi Y.-J."/>
        </authorList>
    </citation>
    <scope>NUCLEOTIDE SEQUENCE [LARGE SCALE GENOMIC DNA]</scope>
    <source>
        <strain evidence="14">180907_Pwestermani</strain>
    </source>
</reference>
<dbReference type="SUPFAM" id="SSF47616">
    <property type="entry name" value="GST C-terminal domain-like"/>
    <property type="match status" value="1"/>
</dbReference>
<feature type="domain" description="GST N-terminal" evidence="12">
    <location>
        <begin position="2"/>
        <end position="85"/>
    </location>
</feature>
<dbReference type="SFLD" id="SFLDG00358">
    <property type="entry name" value="Main_(cytGST)"/>
    <property type="match status" value="1"/>
</dbReference>
<dbReference type="EC" id="5.2.1.2" evidence="9"/>
<proteinExistence type="inferred from homology"/>
<evidence type="ECO:0000256" key="6">
    <source>
        <dbReference type="ARBA" id="ARBA00005861"/>
    </source>
</evidence>
<dbReference type="SFLD" id="SFLDS00019">
    <property type="entry name" value="Glutathione_Transferase_(cytos"/>
    <property type="match status" value="1"/>
</dbReference>
<evidence type="ECO:0000256" key="3">
    <source>
        <dbReference type="ARBA" id="ARBA00002446"/>
    </source>
</evidence>
<feature type="domain" description="GST C-terminal" evidence="13">
    <location>
        <begin position="92"/>
        <end position="213"/>
    </location>
</feature>
<comment type="catalytic activity">
    <reaction evidence="1">
        <text>4-maleylacetoacetate = 4-fumarylacetoacetate</text>
        <dbReference type="Rhea" id="RHEA:14817"/>
        <dbReference type="ChEBI" id="CHEBI:17105"/>
        <dbReference type="ChEBI" id="CHEBI:18034"/>
        <dbReference type="EC" id="5.2.1.2"/>
    </reaction>
</comment>
<dbReference type="AlphaFoldDB" id="A0A8T0DXB3"/>
<dbReference type="PANTHER" id="PTHR42673:SF4">
    <property type="entry name" value="MALEYLACETOACETATE ISOMERASE"/>
    <property type="match status" value="1"/>
</dbReference>
<evidence type="ECO:0000313" key="14">
    <source>
        <dbReference type="EMBL" id="KAF8572220.1"/>
    </source>
</evidence>
<dbReference type="GO" id="GO:0006749">
    <property type="term" value="P:glutathione metabolic process"/>
    <property type="evidence" value="ECO:0007669"/>
    <property type="project" value="TreeGrafter"/>
</dbReference>
<comment type="similarity">
    <text evidence="7">Belongs to the GST superfamily. Zeta family.</text>
</comment>
<organism evidence="14 15">
    <name type="scientific">Paragonimus westermani</name>
    <dbReference type="NCBI Taxonomy" id="34504"/>
    <lineage>
        <taxon>Eukaryota</taxon>
        <taxon>Metazoa</taxon>
        <taxon>Spiralia</taxon>
        <taxon>Lophotrochozoa</taxon>
        <taxon>Platyhelminthes</taxon>
        <taxon>Trematoda</taxon>
        <taxon>Digenea</taxon>
        <taxon>Plagiorchiida</taxon>
        <taxon>Troglotremata</taxon>
        <taxon>Troglotrematidae</taxon>
        <taxon>Paragonimus</taxon>
    </lineage>
</organism>
<name>A0A8T0DXB3_9TREM</name>
<dbReference type="InterPro" id="IPR010987">
    <property type="entry name" value="Glutathione-S-Trfase_C-like"/>
</dbReference>
<evidence type="ECO:0000256" key="9">
    <source>
        <dbReference type="ARBA" id="ARBA00013199"/>
    </source>
</evidence>
<sequence>MAKPVLYSYFRSSASYRVRIALALKGIEYEYRPINMLAEPGDQYSEEYRKVNPKCELPALQIDNVMLTQSLPIMEYLEETRPSMGCSLLPKDPVRRAIVRKLSEIINSGIQPLQNLSVMRHLPPDISRDQWAAHWIQRGFNALEAELQKVSGTYCVGDELSMADICLVPQVYNAHRFKVDMTPYPLICRISDSLKQLDAFSKAAPEAQPDAVLS</sequence>
<dbReference type="GO" id="GO:0006559">
    <property type="term" value="P:L-phenylalanine catabolic process"/>
    <property type="evidence" value="ECO:0007669"/>
    <property type="project" value="UniProtKB-KW"/>
</dbReference>
<dbReference type="PROSITE" id="PS50405">
    <property type="entry name" value="GST_CTER"/>
    <property type="match status" value="1"/>
</dbReference>
<evidence type="ECO:0000313" key="15">
    <source>
        <dbReference type="Proteomes" id="UP000699462"/>
    </source>
</evidence>
<dbReference type="FunFam" id="1.20.1050.10:FF:000010">
    <property type="entry name" value="Maleylacetoacetate isomerase isoform 1"/>
    <property type="match status" value="1"/>
</dbReference>
<dbReference type="PROSITE" id="PS50404">
    <property type="entry name" value="GST_NTER"/>
    <property type="match status" value="1"/>
</dbReference>
<comment type="function">
    <text evidence="3">GST isoenzymes appear to play a central role in the parasite detoxification system. Other functions are also suspected including a role in increasing the solubility of haematin in the parasite gut.</text>
</comment>
<comment type="pathway">
    <text evidence="5">Amino-acid degradation; L-phenylalanine degradation; acetoacetate and fumarate from L-phenylalanine: step 5/6.</text>
</comment>
<evidence type="ECO:0000259" key="13">
    <source>
        <dbReference type="PROSITE" id="PS50405"/>
    </source>
</evidence>
<dbReference type="Gene3D" id="1.20.1050.10">
    <property type="match status" value="1"/>
</dbReference>
<dbReference type="InterPro" id="IPR034330">
    <property type="entry name" value="GST_Zeta_C"/>
</dbReference>
<gene>
    <name evidence="14" type="ORF">P879_00028</name>
</gene>
<dbReference type="CDD" id="cd03042">
    <property type="entry name" value="GST_N_Zeta"/>
    <property type="match status" value="1"/>
</dbReference>
<evidence type="ECO:0000256" key="8">
    <source>
        <dbReference type="ARBA" id="ARBA00011738"/>
    </source>
</evidence>
<dbReference type="InterPro" id="IPR036282">
    <property type="entry name" value="Glutathione-S-Trfase_C_sf"/>
</dbReference>